<dbReference type="InterPro" id="IPR006886">
    <property type="entry name" value="RNA_pol_III_Rpc5"/>
</dbReference>
<evidence type="ECO:0008006" key="3">
    <source>
        <dbReference type="Google" id="ProtNLM"/>
    </source>
</evidence>
<name>A0ABD2X4L9_9HYME</name>
<reference evidence="1 2" key="1">
    <citation type="journal article" date="2024" name="bioRxiv">
        <title>A reference genome for Trichogramma kaykai: A tiny desert-dwelling parasitoid wasp with competing sex-ratio distorters.</title>
        <authorList>
            <person name="Culotta J."/>
            <person name="Lindsey A.R."/>
        </authorList>
    </citation>
    <scope>NUCLEOTIDE SEQUENCE [LARGE SCALE GENOMIC DNA]</scope>
    <source>
        <strain evidence="1 2">KSX58</strain>
    </source>
</reference>
<dbReference type="EMBL" id="JBJJXI010000054">
    <property type="protein sequence ID" value="KAL3400035.1"/>
    <property type="molecule type" value="Genomic_DNA"/>
</dbReference>
<accession>A0ABD2X4L9</accession>
<dbReference type="AlphaFoldDB" id="A0ABD2X4L9"/>
<dbReference type="Pfam" id="PF04801">
    <property type="entry name" value="RPC5"/>
    <property type="match status" value="1"/>
</dbReference>
<keyword evidence="2" id="KW-1185">Reference proteome</keyword>
<dbReference type="PANTHER" id="PTHR12069">
    <property type="entry name" value="DNA-DIRECTED RNA POLYMERASES III 80 KDA POLYPEPTIDE RNA POLYMERASE III SUBUNIT 5"/>
    <property type="match status" value="1"/>
</dbReference>
<comment type="caution">
    <text evidence="1">The sequence shown here is derived from an EMBL/GenBank/DDBJ whole genome shotgun (WGS) entry which is preliminary data.</text>
</comment>
<organism evidence="1 2">
    <name type="scientific">Trichogramma kaykai</name>
    <dbReference type="NCBI Taxonomy" id="54128"/>
    <lineage>
        <taxon>Eukaryota</taxon>
        <taxon>Metazoa</taxon>
        <taxon>Ecdysozoa</taxon>
        <taxon>Arthropoda</taxon>
        <taxon>Hexapoda</taxon>
        <taxon>Insecta</taxon>
        <taxon>Pterygota</taxon>
        <taxon>Neoptera</taxon>
        <taxon>Endopterygota</taxon>
        <taxon>Hymenoptera</taxon>
        <taxon>Apocrita</taxon>
        <taxon>Proctotrupomorpha</taxon>
        <taxon>Chalcidoidea</taxon>
        <taxon>Trichogrammatidae</taxon>
        <taxon>Trichogramma</taxon>
    </lineage>
</organism>
<dbReference type="Proteomes" id="UP001627154">
    <property type="component" value="Unassembled WGS sequence"/>
</dbReference>
<gene>
    <name evidence="1" type="ORF">TKK_006652</name>
</gene>
<dbReference type="PANTHER" id="PTHR12069:SF0">
    <property type="entry name" value="DNA-DIRECTED RNA POLYMERASE III SUBUNIT RPC5"/>
    <property type="match status" value="1"/>
</dbReference>
<protein>
    <recommendedName>
        <fullName evidence="3">DNA-directed RNA polymerase III subunit RPC5</fullName>
    </recommendedName>
</protein>
<evidence type="ECO:0000313" key="1">
    <source>
        <dbReference type="EMBL" id="KAL3400035.1"/>
    </source>
</evidence>
<sequence length="455" mass="52950">MVTVKTEPMDEDVDDPVVKEIPVYVSTKLADKLYIFQYPLRSADVGYDNDIFLETSMKPENEEVKIQVQLDTQSENYDESQGEFLAANNIESSTKQKEEQLFKGDQMDRIFLKSSRAEPNCDNYAIAIFQNDEFHITPLKGIIQMRQDFSYLDRVDKKFKDSGKNGGEGFMDVDDDEPEELEVHAKFAKNISDYTKQQREKSFQTHARKSMEEKWVPCKFQKAEEPIKEEMFCHEVDNDTSNNLKLTQSQYLNILAPVKNTKLKSNANILNPINALSYIQTLPLLEQITRLMKDAKIITFEHLRAIISSDHKDTDILKILQEVAVLVQNNWVVNSNIIYHDDYQSDSGIESELMRRARNYILLCYTEREYIQDRAEICSTVKLPIEEVTQIIDNLAIYEPQKGWRLLASSTEFAKMYPDIANRQILVWEGRGKEIRKLLESQQPQQSKSPQRRQR</sequence>
<evidence type="ECO:0000313" key="2">
    <source>
        <dbReference type="Proteomes" id="UP001627154"/>
    </source>
</evidence>
<proteinExistence type="predicted"/>